<feature type="region of interest" description="Disordered" evidence="1">
    <location>
        <begin position="37"/>
        <end position="119"/>
    </location>
</feature>
<protein>
    <submittedName>
        <fullName evidence="3">Uncharacterized protein</fullName>
    </submittedName>
</protein>
<evidence type="ECO:0000313" key="4">
    <source>
        <dbReference type="Proteomes" id="UP000664859"/>
    </source>
</evidence>
<reference evidence="3" key="1">
    <citation type="submission" date="2021-02" db="EMBL/GenBank/DDBJ databases">
        <title>First Annotated Genome of the Yellow-green Alga Tribonema minus.</title>
        <authorList>
            <person name="Mahan K.M."/>
        </authorList>
    </citation>
    <scope>NUCLEOTIDE SEQUENCE</scope>
    <source>
        <strain evidence="3">UTEX B ZZ1240</strain>
    </source>
</reference>
<accession>A0A836CE38</accession>
<feature type="compositionally biased region" description="Low complexity" evidence="1">
    <location>
        <begin position="95"/>
        <end position="108"/>
    </location>
</feature>
<feature type="compositionally biased region" description="Low complexity" evidence="1">
    <location>
        <begin position="37"/>
        <end position="48"/>
    </location>
</feature>
<feature type="compositionally biased region" description="Gly residues" evidence="1">
    <location>
        <begin position="469"/>
        <end position="496"/>
    </location>
</feature>
<feature type="region of interest" description="Disordered" evidence="1">
    <location>
        <begin position="469"/>
        <end position="584"/>
    </location>
</feature>
<feature type="compositionally biased region" description="Acidic residues" evidence="1">
    <location>
        <begin position="569"/>
        <end position="584"/>
    </location>
</feature>
<evidence type="ECO:0000313" key="3">
    <source>
        <dbReference type="EMBL" id="KAG5182304.1"/>
    </source>
</evidence>
<feature type="signal peptide" evidence="2">
    <location>
        <begin position="1"/>
        <end position="28"/>
    </location>
</feature>
<name>A0A836CE38_9STRA</name>
<feature type="chain" id="PRO_5032647423" evidence="2">
    <location>
        <begin position="29"/>
        <end position="584"/>
    </location>
</feature>
<dbReference type="EMBL" id="JAFCMP010000257">
    <property type="protein sequence ID" value="KAG5182304.1"/>
    <property type="molecule type" value="Genomic_DNA"/>
</dbReference>
<proteinExistence type="predicted"/>
<evidence type="ECO:0000256" key="2">
    <source>
        <dbReference type="SAM" id="SignalP"/>
    </source>
</evidence>
<evidence type="ECO:0000256" key="1">
    <source>
        <dbReference type="SAM" id="MobiDB-lite"/>
    </source>
</evidence>
<organism evidence="3 4">
    <name type="scientific">Tribonema minus</name>
    <dbReference type="NCBI Taxonomy" id="303371"/>
    <lineage>
        <taxon>Eukaryota</taxon>
        <taxon>Sar</taxon>
        <taxon>Stramenopiles</taxon>
        <taxon>Ochrophyta</taxon>
        <taxon>PX clade</taxon>
        <taxon>Xanthophyceae</taxon>
        <taxon>Tribonematales</taxon>
        <taxon>Tribonemataceae</taxon>
        <taxon>Tribonema</taxon>
    </lineage>
</organism>
<dbReference type="Proteomes" id="UP000664859">
    <property type="component" value="Unassembled WGS sequence"/>
</dbReference>
<sequence length="584" mass="58293">MVRATSRTRQRLVCALALACLPWDGLHAHAAAASGAAAASTARGANKPSAKKRKSRRRPGDSGSSPAKPLGTISEAERESGESSGGGAQADEPQTSTSASWPTSTSSSEKLAPPLFNAPLRPGRAHTVAEAGLEGFLPLQQRLVRYFTDDRAFALQAAGSLWFAAHAALTLAAPSAAAMDPLRMYRSALAGVAAKNAALLAQRVRRVALPPLLAAEAPGGGARAYARFRARAAALARDPAAQALVYCALMATLGGSGSSGGGGDSAELLRAALLPLVVNEGAWLLLAAREALVVAAPPRALRAAASRLAQWPMAALVARGDVKAWQEMGEAEWRAAVGRRVAQASLKLEVAVMALVLLRVYPRAMTAPNKIASIASFALFASTFARYLRVRSAQLGGDTRVLGGGAALCGVPLAPLELLLDSAAYAAPLGLPRWAGAAFALFQAASPARIAAARAWYATSPLAAKLGGGGGGGSGSGGGGGRGDGGGDGGTSGSGGSSEAEDGSGEAASGADLADVDDENDSGDAVMSAEAQQRSESEGGGAGDGRGADAEGVAGGAGGPGDINGSDAADSDASDGSEEDSDED</sequence>
<keyword evidence="4" id="KW-1185">Reference proteome</keyword>
<dbReference type="AlphaFoldDB" id="A0A836CE38"/>
<keyword evidence="2" id="KW-0732">Signal</keyword>
<feature type="compositionally biased region" description="Gly residues" evidence="1">
    <location>
        <begin position="553"/>
        <end position="562"/>
    </location>
</feature>
<gene>
    <name evidence="3" type="ORF">JKP88DRAFT_348980</name>
</gene>
<comment type="caution">
    <text evidence="3">The sequence shown here is derived from an EMBL/GenBank/DDBJ whole genome shotgun (WGS) entry which is preliminary data.</text>
</comment>